<comment type="caution">
    <text evidence="2">The sequence shown here is derived from an EMBL/GenBank/DDBJ whole genome shotgun (WGS) entry which is preliminary data.</text>
</comment>
<evidence type="ECO:0000313" key="3">
    <source>
        <dbReference type="Proteomes" id="UP000499080"/>
    </source>
</evidence>
<proteinExistence type="predicted"/>
<protein>
    <submittedName>
        <fullName evidence="2">Uncharacterized protein</fullName>
    </submittedName>
</protein>
<evidence type="ECO:0000313" key="2">
    <source>
        <dbReference type="EMBL" id="GBM38837.1"/>
    </source>
</evidence>
<accession>A0A4Y2FCZ7</accession>
<dbReference type="Proteomes" id="UP000499080">
    <property type="component" value="Unassembled WGS sequence"/>
</dbReference>
<organism evidence="2 3">
    <name type="scientific">Araneus ventricosus</name>
    <name type="common">Orbweaver spider</name>
    <name type="synonym">Epeira ventricosa</name>
    <dbReference type="NCBI Taxonomy" id="182803"/>
    <lineage>
        <taxon>Eukaryota</taxon>
        <taxon>Metazoa</taxon>
        <taxon>Ecdysozoa</taxon>
        <taxon>Arthropoda</taxon>
        <taxon>Chelicerata</taxon>
        <taxon>Arachnida</taxon>
        <taxon>Araneae</taxon>
        <taxon>Araneomorphae</taxon>
        <taxon>Entelegynae</taxon>
        <taxon>Araneoidea</taxon>
        <taxon>Araneidae</taxon>
        <taxon>Araneus</taxon>
    </lineage>
</organism>
<dbReference type="AlphaFoldDB" id="A0A4Y2FCZ7"/>
<keyword evidence="3" id="KW-1185">Reference proteome</keyword>
<dbReference type="EMBL" id="BGPR01095532">
    <property type="protein sequence ID" value="GBM38837.1"/>
    <property type="molecule type" value="Genomic_DNA"/>
</dbReference>
<dbReference type="EMBL" id="BGPR01095529">
    <property type="protein sequence ID" value="GBM38826.1"/>
    <property type="molecule type" value="Genomic_DNA"/>
</dbReference>
<evidence type="ECO:0000313" key="1">
    <source>
        <dbReference type="EMBL" id="GBM38826.1"/>
    </source>
</evidence>
<name>A0A4Y2FCZ7_ARAVE</name>
<reference evidence="2 3" key="1">
    <citation type="journal article" date="2019" name="Sci. Rep.">
        <title>Orb-weaving spider Araneus ventricosus genome elucidates the spidroin gene catalogue.</title>
        <authorList>
            <person name="Kono N."/>
            <person name="Nakamura H."/>
            <person name="Ohtoshi R."/>
            <person name="Moran D.A.P."/>
            <person name="Shinohara A."/>
            <person name="Yoshida Y."/>
            <person name="Fujiwara M."/>
            <person name="Mori M."/>
            <person name="Tomita M."/>
            <person name="Arakawa K."/>
        </authorList>
    </citation>
    <scope>NUCLEOTIDE SEQUENCE [LARGE SCALE GENOMIC DNA]</scope>
</reference>
<sequence>MGIVKQGITPLLNMSGRLRRTVSGWYLFIPSAFFFLPKLEEHLSGTRFSSNCSMTREHLSGTKFSSNYSMGREHLSRTRFSSNCSMGRELLSGTGSMVRDVISASWVKQIGLAFR</sequence>
<gene>
    <name evidence="2" type="ORF">AVEN_19550_1</name>
    <name evidence="1" type="ORF">AVEN_237631_1</name>
</gene>